<dbReference type="EMBL" id="EQ973790">
    <property type="protein sequence ID" value="EEF47232.1"/>
    <property type="molecule type" value="Genomic_DNA"/>
</dbReference>
<proteinExistence type="predicted"/>
<sequence>MKAVTSHERVTPGITPQHLTYECDRFGVGSLKGQKIRPSIPFSRSIPQTTYLPMFRSLPRAFTHSNNDLDPEKVWSNIPQKEPKHRPFLPNQKPSKIYKVAASSALCIYNAVDRMLKIIE</sequence>
<gene>
    <name evidence="1" type="ORF">RCOM_1346310</name>
</gene>
<evidence type="ECO:0000313" key="2">
    <source>
        <dbReference type="Proteomes" id="UP000008311"/>
    </source>
</evidence>
<dbReference type="Proteomes" id="UP000008311">
    <property type="component" value="Unassembled WGS sequence"/>
</dbReference>
<evidence type="ECO:0000313" key="1">
    <source>
        <dbReference type="EMBL" id="EEF47232.1"/>
    </source>
</evidence>
<dbReference type="InParanoid" id="B9RNA9"/>
<name>B9RNA9_RICCO</name>
<reference evidence="2" key="1">
    <citation type="journal article" date="2010" name="Nat. Biotechnol.">
        <title>Draft genome sequence of the oilseed species Ricinus communis.</title>
        <authorList>
            <person name="Chan A.P."/>
            <person name="Crabtree J."/>
            <person name="Zhao Q."/>
            <person name="Lorenzi H."/>
            <person name="Orvis J."/>
            <person name="Puiu D."/>
            <person name="Melake-Berhan A."/>
            <person name="Jones K.M."/>
            <person name="Redman J."/>
            <person name="Chen G."/>
            <person name="Cahoon E.B."/>
            <person name="Gedil M."/>
            <person name="Stanke M."/>
            <person name="Haas B.J."/>
            <person name="Wortman J.R."/>
            <person name="Fraser-Liggett C.M."/>
            <person name="Ravel J."/>
            <person name="Rabinowicz P.D."/>
        </authorList>
    </citation>
    <scope>NUCLEOTIDE SEQUENCE [LARGE SCALE GENOMIC DNA]</scope>
    <source>
        <strain evidence="2">cv. Hale</strain>
    </source>
</reference>
<organism evidence="1 2">
    <name type="scientific">Ricinus communis</name>
    <name type="common">Castor bean</name>
    <dbReference type="NCBI Taxonomy" id="3988"/>
    <lineage>
        <taxon>Eukaryota</taxon>
        <taxon>Viridiplantae</taxon>
        <taxon>Streptophyta</taxon>
        <taxon>Embryophyta</taxon>
        <taxon>Tracheophyta</taxon>
        <taxon>Spermatophyta</taxon>
        <taxon>Magnoliopsida</taxon>
        <taxon>eudicotyledons</taxon>
        <taxon>Gunneridae</taxon>
        <taxon>Pentapetalae</taxon>
        <taxon>rosids</taxon>
        <taxon>fabids</taxon>
        <taxon>Malpighiales</taxon>
        <taxon>Euphorbiaceae</taxon>
        <taxon>Acalyphoideae</taxon>
        <taxon>Acalypheae</taxon>
        <taxon>Ricinus</taxon>
    </lineage>
</organism>
<accession>B9RNA9</accession>
<protein>
    <submittedName>
        <fullName evidence="1">Uncharacterized protein</fullName>
    </submittedName>
</protein>
<keyword evidence="2" id="KW-1185">Reference proteome</keyword>
<dbReference type="AlphaFoldDB" id="B9RNA9"/>